<dbReference type="PANTHER" id="PTHR48056">
    <property type="entry name" value="LRR RECEPTOR-LIKE SERINE/THREONINE-PROTEIN KINASE-RELATED"/>
    <property type="match status" value="1"/>
</dbReference>
<keyword evidence="5" id="KW-0325">Glycoprotein</keyword>
<protein>
    <submittedName>
        <fullName evidence="6">Leucine-rich repeat receptor-like tyrosine-protein kinase</fullName>
    </submittedName>
</protein>
<keyword evidence="4" id="KW-0067">ATP-binding</keyword>
<dbReference type="PANTHER" id="PTHR48056:SF81">
    <property type="entry name" value="RECEPTOR PROTEIN-TYROSINE KINASE CEPR1"/>
    <property type="match status" value="1"/>
</dbReference>
<evidence type="ECO:0000256" key="2">
    <source>
        <dbReference type="ARBA" id="ARBA00022737"/>
    </source>
</evidence>
<evidence type="ECO:0000256" key="5">
    <source>
        <dbReference type="ARBA" id="ARBA00023180"/>
    </source>
</evidence>
<keyword evidence="3" id="KW-0547">Nucleotide-binding</keyword>
<evidence type="ECO:0000256" key="4">
    <source>
        <dbReference type="ARBA" id="ARBA00022840"/>
    </source>
</evidence>
<dbReference type="EMBL" id="LXQA010388201">
    <property type="protein sequence ID" value="MCI48563.1"/>
    <property type="molecule type" value="Genomic_DNA"/>
</dbReference>
<dbReference type="InterPro" id="IPR032675">
    <property type="entry name" value="LRR_dom_sf"/>
</dbReference>
<dbReference type="Proteomes" id="UP000265520">
    <property type="component" value="Unassembled WGS sequence"/>
</dbReference>
<dbReference type="InterPro" id="IPR001611">
    <property type="entry name" value="Leu-rich_rpt"/>
</dbReference>
<organism evidence="6 7">
    <name type="scientific">Trifolium medium</name>
    <dbReference type="NCBI Taxonomy" id="97028"/>
    <lineage>
        <taxon>Eukaryota</taxon>
        <taxon>Viridiplantae</taxon>
        <taxon>Streptophyta</taxon>
        <taxon>Embryophyta</taxon>
        <taxon>Tracheophyta</taxon>
        <taxon>Spermatophyta</taxon>
        <taxon>Magnoliopsida</taxon>
        <taxon>eudicotyledons</taxon>
        <taxon>Gunneridae</taxon>
        <taxon>Pentapetalae</taxon>
        <taxon>rosids</taxon>
        <taxon>fabids</taxon>
        <taxon>Fabales</taxon>
        <taxon>Fabaceae</taxon>
        <taxon>Papilionoideae</taxon>
        <taxon>50 kb inversion clade</taxon>
        <taxon>NPAAA clade</taxon>
        <taxon>Hologalegina</taxon>
        <taxon>IRL clade</taxon>
        <taxon>Trifolieae</taxon>
        <taxon>Trifolium</taxon>
    </lineage>
</organism>
<evidence type="ECO:0000313" key="7">
    <source>
        <dbReference type="Proteomes" id="UP000265520"/>
    </source>
</evidence>
<dbReference type="AlphaFoldDB" id="A0A392SI49"/>
<keyword evidence="7" id="KW-1185">Reference proteome</keyword>
<dbReference type="GO" id="GO:0005524">
    <property type="term" value="F:ATP binding"/>
    <property type="evidence" value="ECO:0007669"/>
    <property type="project" value="UniProtKB-KW"/>
</dbReference>
<reference evidence="6 7" key="1">
    <citation type="journal article" date="2018" name="Front. Plant Sci.">
        <title>Red Clover (Trifolium pratense) and Zigzag Clover (T. medium) - A Picture of Genomic Similarities and Differences.</title>
        <authorList>
            <person name="Dluhosova J."/>
            <person name="Istvanek J."/>
            <person name="Nedelnik J."/>
            <person name="Repkova J."/>
        </authorList>
    </citation>
    <scope>NUCLEOTIDE SEQUENCE [LARGE SCALE GENOMIC DNA]</scope>
    <source>
        <strain evidence="7">cv. 10/8</strain>
        <tissue evidence="6">Leaf</tissue>
    </source>
</reference>
<keyword evidence="6" id="KW-0675">Receptor</keyword>
<sequence length="67" mass="7149">EVPSDTCKAVRDNQLTYMELESNQLTGLIPPGLGSCKKLALLNLAENQLTGALPPELGNLSSLQVLQ</sequence>
<dbReference type="InterPro" id="IPR050647">
    <property type="entry name" value="Plant_LRR-RLKs"/>
</dbReference>
<evidence type="ECO:0000313" key="6">
    <source>
        <dbReference type="EMBL" id="MCI48563.1"/>
    </source>
</evidence>
<dbReference type="SUPFAM" id="SSF52058">
    <property type="entry name" value="L domain-like"/>
    <property type="match status" value="1"/>
</dbReference>
<evidence type="ECO:0000256" key="3">
    <source>
        <dbReference type="ARBA" id="ARBA00022741"/>
    </source>
</evidence>
<feature type="non-terminal residue" evidence="6">
    <location>
        <position position="67"/>
    </location>
</feature>
<dbReference type="Pfam" id="PF00560">
    <property type="entry name" value="LRR_1"/>
    <property type="match status" value="2"/>
</dbReference>
<dbReference type="Gene3D" id="3.80.10.10">
    <property type="entry name" value="Ribonuclease Inhibitor"/>
    <property type="match status" value="1"/>
</dbReference>
<evidence type="ECO:0000256" key="1">
    <source>
        <dbReference type="ARBA" id="ARBA00022614"/>
    </source>
</evidence>
<dbReference type="GO" id="GO:0016301">
    <property type="term" value="F:kinase activity"/>
    <property type="evidence" value="ECO:0007669"/>
    <property type="project" value="UniProtKB-KW"/>
</dbReference>
<keyword evidence="1" id="KW-0433">Leucine-rich repeat</keyword>
<proteinExistence type="predicted"/>
<name>A0A392SI49_9FABA</name>
<comment type="caution">
    <text evidence="6">The sequence shown here is derived from an EMBL/GenBank/DDBJ whole genome shotgun (WGS) entry which is preliminary data.</text>
</comment>
<keyword evidence="2" id="KW-0677">Repeat</keyword>
<keyword evidence="6" id="KW-0808">Transferase</keyword>
<feature type="non-terminal residue" evidence="6">
    <location>
        <position position="1"/>
    </location>
</feature>
<keyword evidence="6" id="KW-0418">Kinase</keyword>
<accession>A0A392SI49</accession>